<evidence type="ECO:0000256" key="7">
    <source>
        <dbReference type="RuleBase" id="RU000481"/>
    </source>
</evidence>
<dbReference type="Gene3D" id="3.40.640.10">
    <property type="entry name" value="Type I PLP-dependent aspartate aminotransferase-like (Major domain)"/>
    <property type="match status" value="1"/>
</dbReference>
<dbReference type="SUPFAM" id="SSF53383">
    <property type="entry name" value="PLP-dependent transferases"/>
    <property type="match status" value="1"/>
</dbReference>
<dbReference type="Pfam" id="PF00155">
    <property type="entry name" value="Aminotran_1_2"/>
    <property type="match status" value="1"/>
</dbReference>
<feature type="domain" description="Aminotransferase class I/classII large" evidence="8">
    <location>
        <begin position="173"/>
        <end position="505"/>
    </location>
</feature>
<sequence>MMVSDNRRFKNLSPFELKDKLIRMATRKSGRIMLNAGRGNPNFLATLPRSAFFHFGQFALAESERSFSYLTAGIGGHARMEGIEDRFDRFLSEKRGHDGIRFLNRAISYVRDQMGLSAAAFLHEMAEGILGCHYPTPPRMLPLSEQITGHYVLNEMTGGTLAREEVDFFGVEGGASAMAYIFNSLKQNGLIEKGDKVALGMPIFSPYIEIPHLEEFGLEEIGIHATQETGWQYPKEELEKLKDPAVKIFFCVNPGNPTAVKMDDASMQAIAEIVQNDRPDLIIITDDVYGTFADDFRSLFAVCPRNTILVYSFSKYFGATGWRLGVIGMHKDNAIDELVRKLPPKLTAELAERYSSLTTDPSNLKFLDRIVADSRLVALNHTAGLSTPQQVQMVMFCLFCLMDEHDHYKQTVKNILRRREATLYKALGVAPPNDPNGVNYYTMLDLKSICRTLYGDEFAEWMAVRSSSSEILFRIADETGIILLPGQGFGLQRPAARASLANLDEYQYVSIGRSLRKMADEYYQAFLKTHN</sequence>
<dbReference type="Gene3D" id="3.90.1150.10">
    <property type="entry name" value="Aspartate Aminotransferase, domain 1"/>
    <property type="match status" value="1"/>
</dbReference>
<dbReference type="PROSITE" id="PS00105">
    <property type="entry name" value="AA_TRANSFER_CLASS_1"/>
    <property type="match status" value="1"/>
</dbReference>
<dbReference type="GO" id="GO:0006531">
    <property type="term" value="P:aspartate metabolic process"/>
    <property type="evidence" value="ECO:0007669"/>
    <property type="project" value="UniProtKB-UniRule"/>
</dbReference>
<evidence type="ECO:0000313" key="10">
    <source>
        <dbReference type="Proteomes" id="UP000515220"/>
    </source>
</evidence>
<dbReference type="NCBIfam" id="NF006755">
    <property type="entry name" value="PRK09275.1"/>
    <property type="match status" value="1"/>
</dbReference>
<dbReference type="InterPro" id="IPR015424">
    <property type="entry name" value="PyrdxlP-dep_Trfase"/>
</dbReference>
<dbReference type="InterPro" id="IPR015422">
    <property type="entry name" value="PyrdxlP-dep_Trfase_small"/>
</dbReference>
<dbReference type="Proteomes" id="UP000515220">
    <property type="component" value="Chromosome"/>
</dbReference>
<organism evidence="9 10">
    <name type="scientific">Acetobacter aceti</name>
    <dbReference type="NCBI Taxonomy" id="435"/>
    <lineage>
        <taxon>Bacteria</taxon>
        <taxon>Pseudomonadati</taxon>
        <taxon>Pseudomonadota</taxon>
        <taxon>Alphaproteobacteria</taxon>
        <taxon>Acetobacterales</taxon>
        <taxon>Acetobacteraceae</taxon>
        <taxon>Acetobacter</taxon>
        <taxon>Acetobacter subgen. Acetobacter</taxon>
    </lineage>
</organism>
<proteinExistence type="inferred from homology"/>
<dbReference type="InterPro" id="IPR004838">
    <property type="entry name" value="NHTrfase_class1_PyrdxlP-BS"/>
</dbReference>
<protein>
    <recommendedName>
        <fullName evidence="7">Aminotransferase</fullName>
        <ecNumber evidence="7">2.6.1.-</ecNumber>
    </recommendedName>
</protein>
<dbReference type="PANTHER" id="PTHR46383:SF1">
    <property type="entry name" value="ASPARTATE AMINOTRANSFERASE"/>
    <property type="match status" value="1"/>
</dbReference>
<keyword evidence="5" id="KW-0663">Pyridoxal phosphate</keyword>
<dbReference type="GO" id="GO:0004069">
    <property type="term" value="F:L-aspartate:2-oxoglutarate aminotransferase activity"/>
    <property type="evidence" value="ECO:0007669"/>
    <property type="project" value="UniProtKB-EC"/>
</dbReference>
<comment type="similarity">
    <text evidence="2 7">Belongs to the class-I pyridoxal-phosphate-dependent aminotransferase family.</text>
</comment>
<dbReference type="AlphaFoldDB" id="A0A6S6PLY6"/>
<evidence type="ECO:0000256" key="3">
    <source>
        <dbReference type="ARBA" id="ARBA00022576"/>
    </source>
</evidence>
<accession>A0A6S6PLY6</accession>
<comment type="catalytic activity">
    <reaction evidence="6">
        <text>L-aspartate + 2-oxoglutarate = oxaloacetate + L-glutamate</text>
        <dbReference type="Rhea" id="RHEA:21824"/>
        <dbReference type="ChEBI" id="CHEBI:16452"/>
        <dbReference type="ChEBI" id="CHEBI:16810"/>
        <dbReference type="ChEBI" id="CHEBI:29985"/>
        <dbReference type="ChEBI" id="CHEBI:29991"/>
        <dbReference type="EC" id="2.6.1.1"/>
    </reaction>
</comment>
<dbReference type="EMBL" id="AP023326">
    <property type="protein sequence ID" value="BCI68343.1"/>
    <property type="molecule type" value="Genomic_DNA"/>
</dbReference>
<evidence type="ECO:0000256" key="5">
    <source>
        <dbReference type="ARBA" id="ARBA00022898"/>
    </source>
</evidence>
<name>A0A6S6PLY6_ACEAC</name>
<evidence type="ECO:0000256" key="2">
    <source>
        <dbReference type="ARBA" id="ARBA00007441"/>
    </source>
</evidence>
<dbReference type="GO" id="GO:0047688">
    <property type="term" value="F:aspartate 4-decarboxylase activity"/>
    <property type="evidence" value="ECO:0007669"/>
    <property type="project" value="UniProtKB-UniRule"/>
</dbReference>
<dbReference type="InterPro" id="IPR015421">
    <property type="entry name" value="PyrdxlP-dep_Trfase_major"/>
</dbReference>
<dbReference type="NCBIfam" id="TIGR03801">
    <property type="entry name" value="asp_4_decarbox"/>
    <property type="match status" value="1"/>
</dbReference>
<dbReference type="PANTHER" id="PTHR46383">
    <property type="entry name" value="ASPARTATE AMINOTRANSFERASE"/>
    <property type="match status" value="1"/>
</dbReference>
<evidence type="ECO:0000256" key="1">
    <source>
        <dbReference type="ARBA" id="ARBA00001933"/>
    </source>
</evidence>
<keyword evidence="3 7" id="KW-0032">Aminotransferase</keyword>
<reference evidence="9 10" key="1">
    <citation type="submission" date="2020-07" db="EMBL/GenBank/DDBJ databases">
        <title>Complete Genome Sequence of an acetic acid bacterium, Acetobacter aceti JCM20276.</title>
        <authorList>
            <person name="Hirose Y."/>
            <person name="Mihara H."/>
        </authorList>
    </citation>
    <scope>NUCLEOTIDE SEQUENCE [LARGE SCALE GENOMIC DNA]</scope>
    <source>
        <strain evidence="9 10">JCM20276</strain>
    </source>
</reference>
<dbReference type="GO" id="GO:0030170">
    <property type="term" value="F:pyridoxal phosphate binding"/>
    <property type="evidence" value="ECO:0007669"/>
    <property type="project" value="InterPro"/>
</dbReference>
<dbReference type="EC" id="2.6.1.-" evidence="7"/>
<evidence type="ECO:0000259" key="8">
    <source>
        <dbReference type="Pfam" id="PF00155"/>
    </source>
</evidence>
<dbReference type="InterPro" id="IPR022518">
    <property type="entry name" value="Aspartate_4-decarboxylase"/>
</dbReference>
<dbReference type="InterPro" id="IPR050596">
    <property type="entry name" value="AspAT/PAT-like"/>
</dbReference>
<keyword evidence="4 7" id="KW-0808">Transferase</keyword>
<evidence type="ECO:0000313" key="9">
    <source>
        <dbReference type="EMBL" id="BCI68343.1"/>
    </source>
</evidence>
<gene>
    <name evidence="9" type="primary">asdA</name>
    <name evidence="9" type="ORF">AAJCM20276_29670</name>
</gene>
<dbReference type="InterPro" id="IPR004839">
    <property type="entry name" value="Aminotransferase_I/II_large"/>
</dbReference>
<evidence type="ECO:0000256" key="4">
    <source>
        <dbReference type="ARBA" id="ARBA00022679"/>
    </source>
</evidence>
<comment type="cofactor">
    <cofactor evidence="1 7">
        <name>pyridoxal 5'-phosphate</name>
        <dbReference type="ChEBI" id="CHEBI:597326"/>
    </cofactor>
</comment>
<dbReference type="CDD" id="cd00609">
    <property type="entry name" value="AAT_like"/>
    <property type="match status" value="1"/>
</dbReference>
<evidence type="ECO:0000256" key="6">
    <source>
        <dbReference type="ARBA" id="ARBA00049185"/>
    </source>
</evidence>
<dbReference type="Gene3D" id="1.10.20.110">
    <property type="match status" value="1"/>
</dbReference>